<dbReference type="SUPFAM" id="SSF69318">
    <property type="entry name" value="Integrin alpha N-terminal domain"/>
    <property type="match status" value="2"/>
</dbReference>
<sequence>MCEDTHTFLTTHGGPVNTRFFVLLLSFLAIGCEEISPFISDALRGKRLDVDGDGIPRPDDCDDRNLKVGIRIWYQDVDQDGFGAGAKIIVCDMPIGATTTHTDCDDTRANVYPSASELCDHLDNDCNTQTDETFTDLDASCGVGACTGGKKICASDQVSTTCSSTTNASSESCNLIDDDCNGQTDEGTQTAYYQDADKDGFGNIALKHLRCLPLPGETTNATDCDDAHESSYPNAPEFCDGLDNDCNGQTDESTAVDAKTLFADVDQDTYGNVLVTKKSCVTESGWSLTSDDCKDLEKAIHPNALEICNMIDDDCDGQTDEGVIKIYFADADKDSYGDLSKDVTGCTIPEGFVTNSADCNDKQKSVHPNAIELCDNNIDENCDGVTDNAKEASLWYLDSDKDSYGKSTVSMYACATPTGYVSDKTDCNDADKTIYPNAIEICKDSIDNDCNGITDTDTKIVTWYLDSDKDTFGDATKSKEDCLQPVGYVKNSADCSDANASIHPEALEVCNNGTDDNCDGSVNQCFLNGVIKIGSVNVIQITGPESQNFAAAVSTCDLNDDGSPDIVIGSPAWNANQGKVSLYLAPFKSGMNPTQEILGPTNGLFGTSLACTGSKNGPMLAVGSPGLAANGNSAGALYVFMTSVLKSTSVNDANAVWIGTAQNMEVGVSCLAIPDQDKDSLDDFFVGADGYNGGAGAFAGAGFMVSSATLGTVLIQNALASFINKTKDELAGTSLAVGFVNQDTKLDFLLGAISSDVAATDAGAVYTHLGPMSGSNFTTENKAIYGISPFDTLGQSLASSFDLTGDLLDDVLIGSPGNGNAQNPGSVQIARFANATFLVTTLESTFGGDRLGYSVSSGNVNADPVGDILVSSPGADDAGFNFGSVFLQYGPILKDGDIRKTAHARIDGEVASGQLGWLTKIAPDLNGDNIPDLILVTKSTKPLRKLYILPGLGL</sequence>
<evidence type="ECO:0000256" key="4">
    <source>
        <dbReference type="ARBA" id="ARBA00023180"/>
    </source>
</evidence>
<dbReference type="Proteomes" id="UP000176593">
    <property type="component" value="Unassembled WGS sequence"/>
</dbReference>
<dbReference type="SMART" id="SM00191">
    <property type="entry name" value="Int_alpha"/>
    <property type="match status" value="5"/>
</dbReference>
<proteinExistence type="predicted"/>
<dbReference type="PROSITE" id="PS51470">
    <property type="entry name" value="FG_GAP"/>
    <property type="match status" value="2"/>
</dbReference>
<dbReference type="PANTHER" id="PTHR23221">
    <property type="entry name" value="GLYCOSYLPHOSPHATIDYLINOSITOL PHOSPHOLIPASE D"/>
    <property type="match status" value="1"/>
</dbReference>
<dbReference type="InterPro" id="IPR013517">
    <property type="entry name" value="FG-GAP"/>
</dbReference>
<dbReference type="Gene3D" id="2.130.10.130">
    <property type="entry name" value="Integrin alpha, N-terminal"/>
    <property type="match status" value="2"/>
</dbReference>
<keyword evidence="1" id="KW-0732">Signal</keyword>
<gene>
    <name evidence="5" type="ORF">A3I41_01475</name>
</gene>
<evidence type="ECO:0000256" key="2">
    <source>
        <dbReference type="ARBA" id="ARBA00022737"/>
    </source>
</evidence>
<evidence type="ECO:0000313" key="6">
    <source>
        <dbReference type="Proteomes" id="UP000176593"/>
    </source>
</evidence>
<dbReference type="GO" id="GO:0016787">
    <property type="term" value="F:hydrolase activity"/>
    <property type="evidence" value="ECO:0007669"/>
    <property type="project" value="UniProtKB-KW"/>
</dbReference>
<keyword evidence="2" id="KW-0677">Repeat</keyword>
<name>A0A1F7V6S8_9BACT</name>
<dbReference type="AlphaFoldDB" id="A0A1F7V6S8"/>
<evidence type="ECO:0000256" key="1">
    <source>
        <dbReference type="ARBA" id="ARBA00022729"/>
    </source>
</evidence>
<reference evidence="5 6" key="1">
    <citation type="journal article" date="2016" name="Nat. Commun.">
        <title>Thousands of microbial genomes shed light on interconnected biogeochemical processes in an aquifer system.</title>
        <authorList>
            <person name="Anantharaman K."/>
            <person name="Brown C.T."/>
            <person name="Hug L.A."/>
            <person name="Sharon I."/>
            <person name="Castelle C.J."/>
            <person name="Probst A.J."/>
            <person name="Thomas B.C."/>
            <person name="Singh A."/>
            <person name="Wilkins M.J."/>
            <person name="Karaoz U."/>
            <person name="Brodie E.L."/>
            <person name="Williams K.H."/>
            <person name="Hubbard S.S."/>
            <person name="Banfield J.F."/>
        </authorList>
    </citation>
    <scope>NUCLEOTIDE SEQUENCE [LARGE SCALE GENOMIC DNA]</scope>
</reference>
<dbReference type="PANTHER" id="PTHR23221:SF7">
    <property type="entry name" value="PHOSPHATIDYLINOSITOL-GLYCAN-SPECIFIC PHOSPHOLIPASE D"/>
    <property type="match status" value="1"/>
</dbReference>
<keyword evidence="3" id="KW-0378">Hydrolase</keyword>
<keyword evidence="4" id="KW-0325">Glycoprotein</keyword>
<evidence type="ECO:0000256" key="3">
    <source>
        <dbReference type="ARBA" id="ARBA00022801"/>
    </source>
</evidence>
<evidence type="ECO:0000313" key="5">
    <source>
        <dbReference type="EMBL" id="OGL86220.1"/>
    </source>
</evidence>
<dbReference type="Pfam" id="PF11617">
    <property type="entry name" value="Cu-binding_MopE"/>
    <property type="match status" value="7"/>
</dbReference>
<comment type="caution">
    <text evidence="5">The sequence shown here is derived from an EMBL/GenBank/DDBJ whole genome shotgun (WGS) entry which is preliminary data.</text>
</comment>
<dbReference type="InterPro" id="IPR013519">
    <property type="entry name" value="Int_alpha_beta-p"/>
</dbReference>
<protein>
    <submittedName>
        <fullName evidence="5">Uncharacterized protein</fullName>
    </submittedName>
</protein>
<accession>A0A1F7V6S8</accession>
<dbReference type="Pfam" id="PF01839">
    <property type="entry name" value="FG-GAP"/>
    <property type="match status" value="1"/>
</dbReference>
<organism evidence="5 6">
    <name type="scientific">Candidatus Uhrbacteria bacterium RIFCSPLOWO2_02_FULL_48_18</name>
    <dbReference type="NCBI Taxonomy" id="1802408"/>
    <lineage>
        <taxon>Bacteria</taxon>
        <taxon>Candidatus Uhriibacteriota</taxon>
    </lineage>
</organism>
<dbReference type="EMBL" id="MGEQ01000010">
    <property type="protein sequence ID" value="OGL86220.1"/>
    <property type="molecule type" value="Genomic_DNA"/>
</dbReference>
<dbReference type="InterPro" id="IPR021655">
    <property type="entry name" value="Put_metal-bd"/>
</dbReference>
<dbReference type="InterPro" id="IPR028994">
    <property type="entry name" value="Integrin_alpha_N"/>
</dbReference>